<proteinExistence type="inferred from homology"/>
<evidence type="ECO:0000313" key="4">
    <source>
        <dbReference type="Proteomes" id="UP000306317"/>
    </source>
</evidence>
<dbReference type="Gene3D" id="1.10.1470.10">
    <property type="entry name" value="YjbJ"/>
    <property type="match status" value="1"/>
</dbReference>
<evidence type="ECO:0000259" key="2">
    <source>
        <dbReference type="Pfam" id="PF05532"/>
    </source>
</evidence>
<dbReference type="OrthoDB" id="9796058at2"/>
<dbReference type="InterPro" id="IPR026042">
    <property type="entry name" value="YjbJ"/>
</dbReference>
<dbReference type="SUPFAM" id="SSF69047">
    <property type="entry name" value="Hypothetical protein YjbJ"/>
    <property type="match status" value="1"/>
</dbReference>
<accession>A0A4S3KHT8</accession>
<keyword evidence="4" id="KW-1185">Reference proteome</keyword>
<dbReference type="RefSeq" id="WP_136257920.1">
    <property type="nucleotide sequence ID" value="NZ_MWIO01000018.1"/>
</dbReference>
<name>A0A4S3KHT8_9GAMM</name>
<dbReference type="EMBL" id="MWIO01000018">
    <property type="protein sequence ID" value="THD08159.1"/>
    <property type="molecule type" value="Genomic_DNA"/>
</dbReference>
<organism evidence="3 4">
    <name type="scientific">Rhodanobacter lindaniclasticus</name>
    <dbReference type="NCBI Taxonomy" id="75310"/>
    <lineage>
        <taxon>Bacteria</taxon>
        <taxon>Pseudomonadati</taxon>
        <taxon>Pseudomonadota</taxon>
        <taxon>Gammaproteobacteria</taxon>
        <taxon>Lysobacterales</taxon>
        <taxon>Rhodanobacteraceae</taxon>
        <taxon>Rhodanobacter</taxon>
    </lineage>
</organism>
<dbReference type="InterPro" id="IPR050423">
    <property type="entry name" value="UPF0337_stress_rsp"/>
</dbReference>
<dbReference type="AlphaFoldDB" id="A0A4S3KHT8"/>
<reference evidence="3 4" key="1">
    <citation type="submission" date="2017-02" db="EMBL/GenBank/DDBJ databases">
        <title>Whole genome sequencing of Rhodanobacter lindaniclasticus DSM 17932.</title>
        <authorList>
            <person name="Kumar S."/>
            <person name="Patil P."/>
            <person name="Patil P.B."/>
        </authorList>
    </citation>
    <scope>NUCLEOTIDE SEQUENCE [LARGE SCALE GENOMIC DNA]</scope>
    <source>
        <strain evidence="3 4">DSM 17932</strain>
    </source>
</reference>
<sequence length="65" mass="7556">MNNDRIQGNWKQLTGKIKAKWGDLTDDDLTQAEGNTEYLVGKVQERYGIARDEAQRQVNEFERTL</sequence>
<dbReference type="Proteomes" id="UP000306317">
    <property type="component" value="Unassembled WGS sequence"/>
</dbReference>
<protein>
    <recommendedName>
        <fullName evidence="2">CsbD-like domain-containing protein</fullName>
    </recommendedName>
</protein>
<dbReference type="PIRSF" id="PIRSF039008">
    <property type="entry name" value="YjbJ"/>
    <property type="match status" value="1"/>
</dbReference>
<dbReference type="PANTHER" id="PTHR34977:SF1">
    <property type="entry name" value="UPF0337 PROTEIN YJBJ"/>
    <property type="match status" value="1"/>
</dbReference>
<dbReference type="InterPro" id="IPR008462">
    <property type="entry name" value="CsbD"/>
</dbReference>
<dbReference type="PANTHER" id="PTHR34977">
    <property type="entry name" value="UPF0337 PROTEIN YJBJ"/>
    <property type="match status" value="1"/>
</dbReference>
<dbReference type="InterPro" id="IPR036629">
    <property type="entry name" value="YjbJ_sf"/>
</dbReference>
<dbReference type="Pfam" id="PF05532">
    <property type="entry name" value="CsbD"/>
    <property type="match status" value="1"/>
</dbReference>
<feature type="domain" description="CsbD-like" evidence="2">
    <location>
        <begin position="4"/>
        <end position="55"/>
    </location>
</feature>
<gene>
    <name evidence="3" type="ORF">B1991_06545</name>
</gene>
<comment type="similarity">
    <text evidence="1">Belongs to the UPF0337 (CsbD) family.</text>
</comment>
<comment type="caution">
    <text evidence="3">The sequence shown here is derived from an EMBL/GenBank/DDBJ whole genome shotgun (WGS) entry which is preliminary data.</text>
</comment>
<evidence type="ECO:0000313" key="3">
    <source>
        <dbReference type="EMBL" id="THD08159.1"/>
    </source>
</evidence>
<evidence type="ECO:0000256" key="1">
    <source>
        <dbReference type="ARBA" id="ARBA00009129"/>
    </source>
</evidence>